<dbReference type="Pfam" id="PF12728">
    <property type="entry name" value="HTH_17"/>
    <property type="match status" value="1"/>
</dbReference>
<feature type="domain" description="Helix-turn-helix" evidence="1">
    <location>
        <begin position="8"/>
        <end position="54"/>
    </location>
</feature>
<organism evidence="2 3">
    <name type="scientific">Paractinoplanes abujensis</name>
    <dbReference type="NCBI Taxonomy" id="882441"/>
    <lineage>
        <taxon>Bacteria</taxon>
        <taxon>Bacillati</taxon>
        <taxon>Actinomycetota</taxon>
        <taxon>Actinomycetes</taxon>
        <taxon>Micromonosporales</taxon>
        <taxon>Micromonosporaceae</taxon>
        <taxon>Paractinoplanes</taxon>
    </lineage>
</organism>
<dbReference type="InterPro" id="IPR041657">
    <property type="entry name" value="HTH_17"/>
</dbReference>
<dbReference type="InterPro" id="IPR009061">
    <property type="entry name" value="DNA-bd_dom_put_sf"/>
</dbReference>
<evidence type="ECO:0000313" key="3">
    <source>
        <dbReference type="Proteomes" id="UP000542742"/>
    </source>
</evidence>
<reference evidence="2 3" key="1">
    <citation type="submission" date="2020-08" db="EMBL/GenBank/DDBJ databases">
        <title>Sequencing the genomes of 1000 actinobacteria strains.</title>
        <authorList>
            <person name="Klenk H.-P."/>
        </authorList>
    </citation>
    <scope>NUCLEOTIDE SEQUENCE [LARGE SCALE GENOMIC DNA]</scope>
    <source>
        <strain evidence="2 3">DSM 45518</strain>
    </source>
</reference>
<evidence type="ECO:0000313" key="2">
    <source>
        <dbReference type="EMBL" id="MBB4696077.1"/>
    </source>
</evidence>
<gene>
    <name evidence="2" type="ORF">BKA14_006225</name>
</gene>
<comment type="caution">
    <text evidence="2">The sequence shown here is derived from an EMBL/GenBank/DDBJ whole genome shotgun (WGS) entry which is preliminary data.</text>
</comment>
<sequence length="180" mass="20239">MTMRTGDLLTIGEAAILLRFSRRRVLDLCARGLLPYVNIGSHRRVRRADVEALIHPVLTRDELEQLWLHQAIAARLTAQPAAVLATAEINIRRLRRLHPGGSAWEWLDRWEVLLSGEPSAVLDALTSPAQYAVRLRSASPFAGVLSERERQAVLDALAESRRDQARPMQLANLERVMRAV</sequence>
<evidence type="ECO:0000259" key="1">
    <source>
        <dbReference type="Pfam" id="PF12728"/>
    </source>
</evidence>
<accession>A0A7W7CWT4</accession>
<dbReference type="GO" id="GO:0003677">
    <property type="term" value="F:DNA binding"/>
    <property type="evidence" value="ECO:0007669"/>
    <property type="project" value="InterPro"/>
</dbReference>
<dbReference type="InterPro" id="IPR010093">
    <property type="entry name" value="SinI_DNA-bd"/>
</dbReference>
<keyword evidence="3" id="KW-1185">Reference proteome</keyword>
<dbReference type="NCBIfam" id="TIGR01764">
    <property type="entry name" value="excise"/>
    <property type="match status" value="1"/>
</dbReference>
<dbReference type="EMBL" id="JACHMF010000001">
    <property type="protein sequence ID" value="MBB4696077.1"/>
    <property type="molecule type" value="Genomic_DNA"/>
</dbReference>
<dbReference type="SUPFAM" id="SSF46955">
    <property type="entry name" value="Putative DNA-binding domain"/>
    <property type="match status" value="1"/>
</dbReference>
<dbReference type="AlphaFoldDB" id="A0A7W7CWT4"/>
<proteinExistence type="predicted"/>
<dbReference type="Proteomes" id="UP000542742">
    <property type="component" value="Unassembled WGS sequence"/>
</dbReference>
<protein>
    <submittedName>
        <fullName evidence="2">Excisionase family DNA binding protein</fullName>
    </submittedName>
</protein>
<name>A0A7W7CWT4_9ACTN</name>